<dbReference type="AlphaFoldDB" id="A0A850R7T1"/>
<accession>A0A850R7T1</accession>
<dbReference type="EMBL" id="JABZEO010000003">
    <property type="protein sequence ID" value="NVZ08835.1"/>
    <property type="molecule type" value="Genomic_DNA"/>
</dbReference>
<proteinExistence type="predicted"/>
<organism evidence="1 2">
    <name type="scientific">Allochromatium humboldtianum</name>
    <dbReference type="NCBI Taxonomy" id="504901"/>
    <lineage>
        <taxon>Bacteria</taxon>
        <taxon>Pseudomonadati</taxon>
        <taxon>Pseudomonadota</taxon>
        <taxon>Gammaproteobacteria</taxon>
        <taxon>Chromatiales</taxon>
        <taxon>Chromatiaceae</taxon>
        <taxon>Allochromatium</taxon>
    </lineage>
</organism>
<protein>
    <submittedName>
        <fullName evidence="1">Uncharacterized protein</fullName>
    </submittedName>
</protein>
<name>A0A850R7T1_9GAMM</name>
<dbReference type="Proteomes" id="UP000592294">
    <property type="component" value="Unassembled WGS sequence"/>
</dbReference>
<evidence type="ECO:0000313" key="2">
    <source>
        <dbReference type="Proteomes" id="UP000592294"/>
    </source>
</evidence>
<sequence length="188" mass="21464">MPRKHFTLVERTALGDQLHKGPLAVRHRKMMKLLRGFWQRISTDPAAVFALVEALAPDAPNLPAAYDRTQDRLERLHRDVMMVVSGTELACAGERNRLKDAIDVAISRQIELERERKRIVRQLEETDSGTARERLTAALAEIDGEDEGLGRFIATRDDRHLPAGFEDRVRAYRERREQRLAAVSMTPT</sequence>
<keyword evidence="2" id="KW-1185">Reference proteome</keyword>
<comment type="caution">
    <text evidence="1">The sequence shown here is derived from an EMBL/GenBank/DDBJ whole genome shotgun (WGS) entry which is preliminary data.</text>
</comment>
<gene>
    <name evidence="1" type="ORF">HW932_06130</name>
</gene>
<dbReference type="RefSeq" id="WP_176975602.1">
    <property type="nucleotide sequence ID" value="NZ_JABZEO010000003.1"/>
</dbReference>
<evidence type="ECO:0000313" key="1">
    <source>
        <dbReference type="EMBL" id="NVZ08835.1"/>
    </source>
</evidence>
<reference evidence="1 2" key="1">
    <citation type="submission" date="2020-06" db="EMBL/GenBank/DDBJ databases">
        <title>Whole-genome sequence of Allochromatium humboldtianum DSM 21881, type strain.</title>
        <authorList>
            <person name="Kyndt J.A."/>
            <person name="Meyer T.E."/>
        </authorList>
    </citation>
    <scope>NUCLEOTIDE SEQUENCE [LARGE SCALE GENOMIC DNA]</scope>
    <source>
        <strain evidence="1 2">DSM 21881</strain>
    </source>
</reference>